<comment type="similarity">
    <text evidence="6">Belongs to the class IV-like SAM-binding methyltransferase superfamily. RNA methyltransferase TrmH family. TrmL subfamily.</text>
</comment>
<dbReference type="GO" id="GO:0005737">
    <property type="term" value="C:cytoplasm"/>
    <property type="evidence" value="ECO:0007669"/>
    <property type="project" value="UniProtKB-SubCell"/>
</dbReference>
<dbReference type="Gene3D" id="3.40.1280.10">
    <property type="match status" value="1"/>
</dbReference>
<dbReference type="SUPFAM" id="SSF75217">
    <property type="entry name" value="alpha/beta knot"/>
    <property type="match status" value="1"/>
</dbReference>
<feature type="domain" description="tRNA/rRNA methyltransferase SpoU type" evidence="7">
    <location>
        <begin position="75"/>
        <end position="217"/>
    </location>
</feature>
<feature type="binding site" evidence="6">
    <location>
        <position position="196"/>
    </location>
    <ligand>
        <name>S-adenosyl-L-methionine</name>
        <dbReference type="ChEBI" id="CHEBI:59789"/>
    </ligand>
</feature>
<organism evidence="8 9">
    <name type="scientific">Fluviispira multicolorata</name>
    <dbReference type="NCBI Taxonomy" id="2654512"/>
    <lineage>
        <taxon>Bacteria</taxon>
        <taxon>Pseudomonadati</taxon>
        <taxon>Bdellovibrionota</taxon>
        <taxon>Oligoflexia</taxon>
        <taxon>Silvanigrellales</taxon>
        <taxon>Silvanigrellaceae</taxon>
        <taxon>Fluviispira</taxon>
    </lineage>
</organism>
<dbReference type="Proteomes" id="UP000442694">
    <property type="component" value="Unassembled WGS sequence"/>
</dbReference>
<evidence type="ECO:0000256" key="4">
    <source>
        <dbReference type="ARBA" id="ARBA00022691"/>
    </source>
</evidence>
<dbReference type="PANTHER" id="PTHR42971">
    <property type="entry name" value="TRNA (CYTIDINE(34)-2'-O)-METHYLTRANSFERASE"/>
    <property type="match status" value="1"/>
</dbReference>
<dbReference type="InterPro" id="IPR001537">
    <property type="entry name" value="SpoU_MeTrfase"/>
</dbReference>
<dbReference type="GO" id="GO:0003723">
    <property type="term" value="F:RNA binding"/>
    <property type="evidence" value="ECO:0007669"/>
    <property type="project" value="InterPro"/>
</dbReference>
<keyword evidence="1 6" id="KW-0963">Cytoplasm</keyword>
<dbReference type="InterPro" id="IPR029026">
    <property type="entry name" value="tRNA_m1G_MTases_N"/>
</dbReference>
<feature type="binding site" evidence="6">
    <location>
        <position position="149"/>
    </location>
    <ligand>
        <name>S-adenosyl-L-methionine</name>
        <dbReference type="ChEBI" id="CHEBI:59789"/>
    </ligand>
</feature>
<dbReference type="EMBL" id="WFLN01000004">
    <property type="protein sequence ID" value="KAB8033796.1"/>
    <property type="molecule type" value="Genomic_DNA"/>
</dbReference>
<keyword evidence="5 6" id="KW-0819">tRNA processing</keyword>
<reference evidence="8 9" key="1">
    <citation type="submission" date="2019-10" db="EMBL/GenBank/DDBJ databases">
        <title>New genus of Silvanigrellaceae.</title>
        <authorList>
            <person name="Pitt A."/>
            <person name="Hahn M.W."/>
        </authorList>
    </citation>
    <scope>NUCLEOTIDE SEQUENCE [LARGE SCALE GENOMIC DNA]</scope>
    <source>
        <strain evidence="8 9">33A1-SZDP</strain>
    </source>
</reference>
<evidence type="ECO:0000256" key="1">
    <source>
        <dbReference type="ARBA" id="ARBA00022490"/>
    </source>
</evidence>
<proteinExistence type="inferred from homology"/>
<keyword evidence="4 6" id="KW-0949">S-adenosyl-L-methionine</keyword>
<comment type="catalytic activity">
    <reaction evidence="6">
        <text>5-carboxymethylaminomethyluridine(34) in tRNA(Leu) + S-adenosyl-L-methionine = 5-carboxymethylaminomethyl-2'-O-methyluridine(34) in tRNA(Leu) + S-adenosyl-L-homocysteine + H(+)</text>
        <dbReference type="Rhea" id="RHEA:43088"/>
        <dbReference type="Rhea" id="RHEA-COMP:10333"/>
        <dbReference type="Rhea" id="RHEA-COMP:10334"/>
        <dbReference type="ChEBI" id="CHEBI:15378"/>
        <dbReference type="ChEBI" id="CHEBI:57856"/>
        <dbReference type="ChEBI" id="CHEBI:59789"/>
        <dbReference type="ChEBI" id="CHEBI:74508"/>
        <dbReference type="ChEBI" id="CHEBI:74511"/>
        <dbReference type="EC" id="2.1.1.207"/>
    </reaction>
</comment>
<keyword evidence="3 6" id="KW-0808">Transferase</keyword>
<evidence type="ECO:0000256" key="5">
    <source>
        <dbReference type="ARBA" id="ARBA00022694"/>
    </source>
</evidence>
<sequence>MPHRLSNSQIKRNAKLQKQNVEKEEYTGKLTYKLGETLLDEDNAVTLECPKLLYEKTGYLEPISRDNLLKFHPEVVLYCPQIPQNTGTIARLCAAFSCTLHLIEPMGFHITEKALRRAGLDYWEHVNVYVHKNFEDFLKTRPNRRLLFIETGGNATPIDFEYHPGDLLIFGAETFGIPIEIMDKEIQNKNGHKITIPMFNRGVRSLNLANTVSIALYVAIAKLRQ</sequence>
<evidence type="ECO:0000256" key="6">
    <source>
        <dbReference type="HAMAP-Rule" id="MF_01885"/>
    </source>
</evidence>
<comment type="function">
    <text evidence="6">Could methylate the ribose at the nucleotide 34 wobble position in tRNA.</text>
</comment>
<dbReference type="GO" id="GO:0008175">
    <property type="term" value="F:tRNA methyltransferase activity"/>
    <property type="evidence" value="ECO:0007669"/>
    <property type="project" value="UniProtKB-UniRule"/>
</dbReference>
<dbReference type="PANTHER" id="PTHR42971:SF1">
    <property type="entry name" value="TRNA (CYTIDINE(34)-2'-O)-METHYLTRANSFERASE"/>
    <property type="match status" value="1"/>
</dbReference>
<name>A0A833JFK9_9BACT</name>
<accession>A0A833JFK9</accession>
<comment type="subcellular location">
    <subcellularLocation>
        <location evidence="6">Cytoplasm</location>
    </subcellularLocation>
</comment>
<dbReference type="InterPro" id="IPR016914">
    <property type="entry name" value="TrmL"/>
</dbReference>
<evidence type="ECO:0000313" key="8">
    <source>
        <dbReference type="EMBL" id="KAB8033796.1"/>
    </source>
</evidence>
<evidence type="ECO:0000313" key="9">
    <source>
        <dbReference type="Proteomes" id="UP000442694"/>
    </source>
</evidence>
<dbReference type="Pfam" id="PF00588">
    <property type="entry name" value="SpoU_methylase"/>
    <property type="match status" value="1"/>
</dbReference>
<evidence type="ECO:0000259" key="7">
    <source>
        <dbReference type="Pfam" id="PF00588"/>
    </source>
</evidence>
<comment type="caution">
    <text evidence="8">The sequence shown here is derived from an EMBL/GenBank/DDBJ whole genome shotgun (WGS) entry which is preliminary data.</text>
</comment>
<dbReference type="GO" id="GO:0008757">
    <property type="term" value="F:S-adenosylmethionine-dependent methyltransferase activity"/>
    <property type="evidence" value="ECO:0007669"/>
    <property type="project" value="UniProtKB-UniRule"/>
</dbReference>
<protein>
    <recommendedName>
        <fullName evidence="6">Putative tRNA (cytidine(34)-2'-O)-methyltransferase</fullName>
        <ecNumber evidence="6">2.1.1.207</ecNumber>
    </recommendedName>
    <alternativeName>
        <fullName evidence="6">tRNA (cytidine/uridine-2'-O-)-methyltransferase</fullName>
    </alternativeName>
</protein>
<keyword evidence="2 6" id="KW-0489">Methyltransferase</keyword>
<dbReference type="AlphaFoldDB" id="A0A833JFK9"/>
<dbReference type="GO" id="GO:0002130">
    <property type="term" value="P:wobble position ribose methylation"/>
    <property type="evidence" value="ECO:0007669"/>
    <property type="project" value="TreeGrafter"/>
</dbReference>
<dbReference type="CDD" id="cd18094">
    <property type="entry name" value="SpoU-like_TrmL"/>
    <property type="match status" value="1"/>
</dbReference>
<evidence type="ECO:0000256" key="2">
    <source>
        <dbReference type="ARBA" id="ARBA00022603"/>
    </source>
</evidence>
<dbReference type="EC" id="2.1.1.207" evidence="6"/>
<feature type="binding site" evidence="6">
    <location>
        <position position="205"/>
    </location>
    <ligand>
        <name>S-adenosyl-L-methionine</name>
        <dbReference type="ChEBI" id="CHEBI:59789"/>
    </ligand>
</feature>
<feature type="binding site" evidence="6">
    <location>
        <position position="171"/>
    </location>
    <ligand>
        <name>S-adenosyl-L-methionine</name>
        <dbReference type="ChEBI" id="CHEBI:59789"/>
    </ligand>
</feature>
<keyword evidence="9" id="KW-1185">Reference proteome</keyword>
<dbReference type="HAMAP" id="MF_01885">
    <property type="entry name" value="tRNA_methyltr_TrmL"/>
    <property type="match status" value="1"/>
</dbReference>
<comment type="catalytic activity">
    <reaction evidence="6">
        <text>cytidine(34) in tRNA + S-adenosyl-L-methionine = 2'-O-methylcytidine(34) in tRNA + S-adenosyl-L-homocysteine + H(+)</text>
        <dbReference type="Rhea" id="RHEA:43084"/>
        <dbReference type="Rhea" id="RHEA-COMP:10331"/>
        <dbReference type="Rhea" id="RHEA-COMP:10332"/>
        <dbReference type="ChEBI" id="CHEBI:15378"/>
        <dbReference type="ChEBI" id="CHEBI:57856"/>
        <dbReference type="ChEBI" id="CHEBI:59789"/>
        <dbReference type="ChEBI" id="CHEBI:74495"/>
        <dbReference type="ChEBI" id="CHEBI:82748"/>
        <dbReference type="EC" id="2.1.1.207"/>
    </reaction>
</comment>
<dbReference type="InterPro" id="IPR029028">
    <property type="entry name" value="Alpha/beta_knot_MTases"/>
</dbReference>
<gene>
    <name evidence="8" type="ORF">GCL57_03550</name>
</gene>
<dbReference type="RefSeq" id="WP_152211881.1">
    <property type="nucleotide sequence ID" value="NZ_WFLN01000004.1"/>
</dbReference>
<evidence type="ECO:0000256" key="3">
    <source>
        <dbReference type="ARBA" id="ARBA00022679"/>
    </source>
</evidence>